<dbReference type="InterPro" id="IPR036515">
    <property type="entry name" value="Transposase_17_sf"/>
</dbReference>
<dbReference type="SMART" id="SM01321">
    <property type="entry name" value="Y1_Tnp"/>
    <property type="match status" value="1"/>
</dbReference>
<proteinExistence type="predicted"/>
<keyword evidence="3" id="KW-1185">Reference proteome</keyword>
<dbReference type="RefSeq" id="WP_125120335.1">
    <property type="nucleotide sequence ID" value="NZ_AP019309.1"/>
</dbReference>
<dbReference type="PANTHER" id="PTHR33360">
    <property type="entry name" value="TRANSPOSASE FOR INSERTION SEQUENCE ELEMENT IS200"/>
    <property type="match status" value="1"/>
</dbReference>
<dbReference type="PANTHER" id="PTHR33360:SF2">
    <property type="entry name" value="TRANSPOSASE FOR INSERTION SEQUENCE ELEMENT IS200"/>
    <property type="match status" value="1"/>
</dbReference>
<dbReference type="Proteomes" id="UP000268059">
    <property type="component" value="Chromosome"/>
</dbReference>
<dbReference type="SUPFAM" id="SSF143422">
    <property type="entry name" value="Transposase IS200-like"/>
    <property type="match status" value="1"/>
</dbReference>
<dbReference type="GO" id="GO:0003677">
    <property type="term" value="F:DNA binding"/>
    <property type="evidence" value="ECO:0007669"/>
    <property type="project" value="InterPro"/>
</dbReference>
<evidence type="ECO:0000259" key="1">
    <source>
        <dbReference type="SMART" id="SM01321"/>
    </source>
</evidence>
<dbReference type="EMBL" id="AP019309">
    <property type="protein sequence ID" value="BBH27629.1"/>
    <property type="molecule type" value="Genomic_DNA"/>
</dbReference>
<dbReference type="Gene3D" id="3.30.70.1290">
    <property type="entry name" value="Transposase IS200-like"/>
    <property type="match status" value="1"/>
</dbReference>
<dbReference type="Pfam" id="PF01797">
    <property type="entry name" value="Y1_Tnp"/>
    <property type="match status" value="1"/>
</dbReference>
<organism evidence="2 3">
    <name type="scientific">Intestinibaculum porci</name>
    <dbReference type="NCBI Taxonomy" id="2487118"/>
    <lineage>
        <taxon>Bacteria</taxon>
        <taxon>Bacillati</taxon>
        <taxon>Bacillota</taxon>
        <taxon>Erysipelotrichia</taxon>
        <taxon>Erysipelotrichales</taxon>
        <taxon>Erysipelotrichaceae</taxon>
        <taxon>Intestinibaculum</taxon>
    </lineage>
</organism>
<evidence type="ECO:0000313" key="3">
    <source>
        <dbReference type="Proteomes" id="UP000268059"/>
    </source>
</evidence>
<accession>A0A3G9JXD3</accession>
<dbReference type="GO" id="GO:0006313">
    <property type="term" value="P:DNA transposition"/>
    <property type="evidence" value="ECO:0007669"/>
    <property type="project" value="InterPro"/>
</dbReference>
<name>A0A3G9JXD3_9FIRM</name>
<dbReference type="InterPro" id="IPR002686">
    <property type="entry name" value="Transposase_17"/>
</dbReference>
<dbReference type="AlphaFoldDB" id="A0A3G9JXD3"/>
<dbReference type="NCBIfam" id="NF033573">
    <property type="entry name" value="transpos_IS200"/>
    <property type="match status" value="1"/>
</dbReference>
<gene>
    <name evidence="2" type="ORF">SG0102_25630</name>
</gene>
<sequence length="151" mass="17806">MKRHIDRIKGAVYERGYVYNFHFHLIWVTKYRRQVFTTPALVNEMKDILRHIAETSDVRIEEMEVMPDHVHLLVSFKPKYAPTNIVKNLKGASGRLFFSRHPDIRDQSFWGGHLWSNSYYMSTLGNMSRDVVELYIQNQYSPNKKGNSSPD</sequence>
<protein>
    <submittedName>
        <fullName evidence="2">IS200/IS605 family transposase</fullName>
    </submittedName>
</protein>
<reference evidence="2 3" key="1">
    <citation type="submission" date="2018-11" db="EMBL/GenBank/DDBJ databases">
        <title>Novel Erysipelotrichaceae bacterium isolated from small intestine of a swine.</title>
        <authorList>
            <person name="Kim J.S."/>
            <person name="Choe H."/>
            <person name="Lee Y.R."/>
            <person name="Kim K.M."/>
            <person name="Park D.S."/>
        </authorList>
    </citation>
    <scope>NUCLEOTIDE SEQUENCE [LARGE SCALE GENOMIC DNA]</scope>
    <source>
        <strain evidence="2 3">SG0102</strain>
    </source>
</reference>
<evidence type="ECO:0000313" key="2">
    <source>
        <dbReference type="EMBL" id="BBH27629.1"/>
    </source>
</evidence>
<dbReference type="KEGG" id="ebm:SG0102_25630"/>
<dbReference type="GO" id="GO:0004803">
    <property type="term" value="F:transposase activity"/>
    <property type="evidence" value="ECO:0007669"/>
    <property type="project" value="InterPro"/>
</dbReference>
<feature type="domain" description="Transposase IS200-like" evidence="1">
    <location>
        <begin position="18"/>
        <end position="139"/>
    </location>
</feature>
<dbReference type="OrthoDB" id="9798161at2"/>
<dbReference type="InParanoid" id="A0A3G9JXD3"/>